<evidence type="ECO:0000256" key="1">
    <source>
        <dbReference type="SAM" id="MobiDB-lite"/>
    </source>
</evidence>
<dbReference type="STRING" id="1459.AF332_20600"/>
<feature type="compositionally biased region" description="Basic and acidic residues" evidence="1">
    <location>
        <begin position="80"/>
        <end position="98"/>
    </location>
</feature>
<proteinExistence type="predicted"/>
<dbReference type="RefSeq" id="WP_053436339.1">
    <property type="nucleotide sequence ID" value="NZ_LGUF01000007.1"/>
</dbReference>
<name>A0A0M0GGC7_SPOGL</name>
<evidence type="ECO:0000313" key="2">
    <source>
        <dbReference type="EMBL" id="KON88950.1"/>
    </source>
</evidence>
<organism evidence="2 3">
    <name type="scientific">Sporosarcina globispora</name>
    <name type="common">Bacillus globisporus</name>
    <dbReference type="NCBI Taxonomy" id="1459"/>
    <lineage>
        <taxon>Bacteria</taxon>
        <taxon>Bacillati</taxon>
        <taxon>Bacillota</taxon>
        <taxon>Bacilli</taxon>
        <taxon>Bacillales</taxon>
        <taxon>Caryophanaceae</taxon>
        <taxon>Sporosarcina</taxon>
    </lineage>
</organism>
<sequence length="121" mass="13592">MPTLETVDLWIQGNVLDRKAWSDSTEKGIAVTQATRNLVRWYPDTDLTDELVAYQAIWELQGMDPALKFQKQGVKSVSEGSDRIDYSTRDKVSPDVRDTQGPPAFELIEEAPVILEGGRLI</sequence>
<feature type="region of interest" description="Disordered" evidence="1">
    <location>
        <begin position="77"/>
        <end position="103"/>
    </location>
</feature>
<keyword evidence="3" id="KW-1185">Reference proteome</keyword>
<dbReference type="Proteomes" id="UP000037109">
    <property type="component" value="Unassembled WGS sequence"/>
</dbReference>
<accession>A0A0M0GGC7</accession>
<reference evidence="3" key="1">
    <citation type="submission" date="2015-07" db="EMBL/GenBank/DDBJ databases">
        <title>Fjat-10036 dsm4.</title>
        <authorList>
            <person name="Liu B."/>
            <person name="Wang J."/>
            <person name="Zhu Y."/>
            <person name="Liu G."/>
            <person name="Chen Q."/>
            <person name="Chen Z."/>
            <person name="Lan J."/>
            <person name="Che J."/>
            <person name="Ge C."/>
            <person name="Shi H."/>
            <person name="Pan Z."/>
            <person name="Liu X."/>
        </authorList>
    </citation>
    <scope>NUCLEOTIDE SEQUENCE [LARGE SCALE GENOMIC DNA]</scope>
    <source>
        <strain evidence="3">DSM 4</strain>
    </source>
</reference>
<dbReference type="PATRIC" id="fig|1459.3.peg.4546"/>
<comment type="caution">
    <text evidence="2">The sequence shown here is derived from an EMBL/GenBank/DDBJ whole genome shotgun (WGS) entry which is preliminary data.</text>
</comment>
<protein>
    <submittedName>
        <fullName evidence="2">Uncharacterized protein</fullName>
    </submittedName>
</protein>
<gene>
    <name evidence="2" type="ORF">AF332_20600</name>
</gene>
<dbReference type="OrthoDB" id="2607375at2"/>
<dbReference type="AlphaFoldDB" id="A0A0M0GGC7"/>
<dbReference type="EMBL" id="LGUF01000007">
    <property type="protein sequence ID" value="KON88950.1"/>
    <property type="molecule type" value="Genomic_DNA"/>
</dbReference>
<evidence type="ECO:0000313" key="3">
    <source>
        <dbReference type="Proteomes" id="UP000037109"/>
    </source>
</evidence>